<feature type="coiled-coil region" evidence="1">
    <location>
        <begin position="2"/>
        <end position="29"/>
    </location>
</feature>
<feature type="transmembrane region" description="Helical" evidence="2">
    <location>
        <begin position="630"/>
        <end position="653"/>
    </location>
</feature>
<feature type="transmembrane region" description="Helical" evidence="2">
    <location>
        <begin position="662"/>
        <end position="679"/>
    </location>
</feature>
<keyword evidence="2" id="KW-0472">Membrane</keyword>
<name>A0AAW9NP18_9BACL</name>
<reference evidence="3 4" key="1">
    <citation type="submission" date="2023-03" db="EMBL/GenBank/DDBJ databases">
        <title>Bacillus Genome Sequencing.</title>
        <authorList>
            <person name="Dunlap C."/>
        </authorList>
    </citation>
    <scope>NUCLEOTIDE SEQUENCE [LARGE SCALE GENOMIC DNA]</scope>
    <source>
        <strain evidence="3 4">B-59205</strain>
    </source>
</reference>
<feature type="transmembrane region" description="Helical" evidence="2">
    <location>
        <begin position="535"/>
        <end position="557"/>
    </location>
</feature>
<accession>A0AAW9NP18</accession>
<comment type="caution">
    <text evidence="3">The sequence shown here is derived from an EMBL/GenBank/DDBJ whole genome shotgun (WGS) entry which is preliminary data.</text>
</comment>
<feature type="transmembrane region" description="Helical" evidence="2">
    <location>
        <begin position="341"/>
        <end position="359"/>
    </location>
</feature>
<dbReference type="EMBL" id="JARSFG010000017">
    <property type="protein sequence ID" value="MEC1179252.1"/>
    <property type="molecule type" value="Genomic_DNA"/>
</dbReference>
<keyword evidence="1" id="KW-0175">Coiled coil</keyword>
<feature type="transmembrane region" description="Helical" evidence="2">
    <location>
        <begin position="366"/>
        <end position="385"/>
    </location>
</feature>
<feature type="transmembrane region" description="Helical" evidence="2">
    <location>
        <begin position="211"/>
        <end position="229"/>
    </location>
</feature>
<feature type="transmembrane region" description="Helical" evidence="2">
    <location>
        <begin position="604"/>
        <end position="624"/>
    </location>
</feature>
<feature type="transmembrane region" description="Helical" evidence="2">
    <location>
        <begin position="475"/>
        <end position="497"/>
    </location>
</feature>
<gene>
    <name evidence="3" type="ORF">P9B03_12215</name>
</gene>
<feature type="transmembrane region" description="Helical" evidence="2">
    <location>
        <begin position="179"/>
        <end position="199"/>
    </location>
</feature>
<feature type="transmembrane region" description="Helical" evidence="2">
    <location>
        <begin position="563"/>
        <end position="584"/>
    </location>
</feature>
<dbReference type="AlphaFoldDB" id="A0AAW9NP18"/>
<organism evidence="3 4">
    <name type="scientific">Metasolibacillus meyeri</name>
    <dbReference type="NCBI Taxonomy" id="1071052"/>
    <lineage>
        <taxon>Bacteria</taxon>
        <taxon>Bacillati</taxon>
        <taxon>Bacillota</taxon>
        <taxon>Bacilli</taxon>
        <taxon>Bacillales</taxon>
        <taxon>Caryophanaceae</taxon>
        <taxon>Metasolibacillus</taxon>
    </lineage>
</organism>
<feature type="transmembrane region" description="Helical" evidence="2">
    <location>
        <begin position="235"/>
        <end position="252"/>
    </location>
</feature>
<proteinExistence type="predicted"/>
<keyword evidence="4" id="KW-1185">Reference proteome</keyword>
<feature type="transmembrane region" description="Helical" evidence="2">
    <location>
        <begin position="128"/>
        <end position="147"/>
    </location>
</feature>
<dbReference type="PANTHER" id="PTHR38434">
    <property type="entry name" value="BLL2549 PROTEIN"/>
    <property type="match status" value="1"/>
</dbReference>
<evidence type="ECO:0000256" key="2">
    <source>
        <dbReference type="SAM" id="Phobius"/>
    </source>
</evidence>
<dbReference type="PANTHER" id="PTHR38434:SF1">
    <property type="entry name" value="BLL2549 PROTEIN"/>
    <property type="match status" value="1"/>
</dbReference>
<feature type="transmembrane region" description="Helical" evidence="2">
    <location>
        <begin position="259"/>
        <end position="279"/>
    </location>
</feature>
<dbReference type="Pfam" id="PF10101">
    <property type="entry name" value="DUF2339"/>
    <property type="match status" value="1"/>
</dbReference>
<dbReference type="InterPro" id="IPR019286">
    <property type="entry name" value="DUF2339_TM"/>
</dbReference>
<feature type="transmembrane region" description="Helical" evidence="2">
    <location>
        <begin position="317"/>
        <end position="335"/>
    </location>
</feature>
<feature type="transmembrane region" description="Helical" evidence="2">
    <location>
        <begin position="509"/>
        <end position="528"/>
    </location>
</feature>
<feature type="transmembrane region" description="Helical" evidence="2">
    <location>
        <begin position="285"/>
        <end position="305"/>
    </location>
</feature>
<feature type="transmembrane region" description="Helical" evidence="2">
    <location>
        <begin position="445"/>
        <end position="463"/>
    </location>
</feature>
<dbReference type="RefSeq" id="WP_326123754.1">
    <property type="nucleotide sequence ID" value="NZ_JARSFG010000017.1"/>
</dbReference>
<dbReference type="Proteomes" id="UP001344888">
    <property type="component" value="Unassembled WGS sequence"/>
</dbReference>
<keyword evidence="2" id="KW-0812">Transmembrane</keyword>
<evidence type="ECO:0000313" key="3">
    <source>
        <dbReference type="EMBL" id="MEC1179252.1"/>
    </source>
</evidence>
<feature type="transmembrane region" description="Helical" evidence="2">
    <location>
        <begin position="99"/>
        <end position="116"/>
    </location>
</feature>
<feature type="transmembrane region" description="Helical" evidence="2">
    <location>
        <begin position="417"/>
        <end position="433"/>
    </location>
</feature>
<protein>
    <submittedName>
        <fullName evidence="3">DUF2339 domain-containing protein</fullName>
    </submittedName>
</protein>
<evidence type="ECO:0000313" key="4">
    <source>
        <dbReference type="Proteomes" id="UP001344888"/>
    </source>
</evidence>
<keyword evidence="2" id="KW-1133">Transmembrane helix</keyword>
<feature type="transmembrane region" description="Helical" evidence="2">
    <location>
        <begin position="685"/>
        <end position="704"/>
    </location>
</feature>
<feature type="transmembrane region" description="Helical" evidence="2">
    <location>
        <begin position="391"/>
        <end position="410"/>
    </location>
</feature>
<evidence type="ECO:0000256" key="1">
    <source>
        <dbReference type="SAM" id="Coils"/>
    </source>
</evidence>
<feature type="transmembrane region" description="Helical" evidence="2">
    <location>
        <begin position="154"/>
        <end position="173"/>
    </location>
</feature>
<sequence>MEREWQERIERLEQEVTQLQAEVARLKHNDGKAHVAINAEENPFKSMMNTKVKAVIKPLTEEASIETSEPPIATKPPVEKTIIETREPRKSFEERMTAILPKLFMLILVLGILWGLKLASDFGFLSDIVKVLMAYVVSIAIGLYAWRLEKKKEAMTAMVVSLYGGSFIIGILATAAGAILYEIFALTVALAIALLYIAYGIAISYFKGNQALTSFVAFTSLLLPYLLEYMDFEKVFILIYIVIIFGALQLVILQHQQQIALYIAMFFSLLAIHLIWFTQDNQTSYFAFSLIIVLALFLNSWWQLFKASEKWKVLQEGALFSISSFTLLLLNIVIFNKPYQIGYLFIVLALFTSLAFIAYKKNERHVFDVAATIALLVTFNIVLTFDFAEGYDQLALVLAALAGIMLAIRLRAPLMKITYSVILFNMAFILYVTTTVRPFWHAENIAIIALIIGVIAAYIYGKVPKGEPTRFESWLAKYYVMDSISAATILYIMLYLAKLDYAYISTAHHIPYVVFSLTALWMLVVLAMDNRWLGIFAPALLIVCYFTQSMALLTTGFMDNTHIALQLITRGIFIFVLIALLADLYKEGLIYQKWKKFIEKYIEVYIIVGILITILHFMNVASYLYTIDIWTWGISVMAKTLLLFAAASIAILLGRKRQWKKVSAAGFILLLIAICKLIFFDLATLNLLIRAILFIVVGAAGMLLSGRMLKK</sequence>